<evidence type="ECO:0000313" key="8">
    <source>
        <dbReference type="Proteomes" id="UP000198749"/>
    </source>
</evidence>
<dbReference type="OrthoDB" id="9810614at2"/>
<dbReference type="STRING" id="355243.SAMN03080615_02551"/>
<reference evidence="8" key="1">
    <citation type="submission" date="2016-10" db="EMBL/GenBank/DDBJ databases">
        <authorList>
            <person name="Varghese N."/>
            <person name="Submissions S."/>
        </authorList>
    </citation>
    <scope>NUCLEOTIDE SEQUENCE [LARGE SCALE GENOMIC DNA]</scope>
    <source>
        <strain evidence="8">DSM 18887</strain>
    </source>
</reference>
<dbReference type="PROSITE" id="PS50850">
    <property type="entry name" value="MFS"/>
    <property type="match status" value="1"/>
</dbReference>
<evidence type="ECO:0000256" key="3">
    <source>
        <dbReference type="ARBA" id="ARBA00023136"/>
    </source>
</evidence>
<feature type="transmembrane region" description="Helical" evidence="5">
    <location>
        <begin position="265"/>
        <end position="285"/>
    </location>
</feature>
<feature type="region of interest" description="Disordered" evidence="4">
    <location>
        <begin position="822"/>
        <end position="871"/>
    </location>
</feature>
<dbReference type="Proteomes" id="UP000198749">
    <property type="component" value="Unassembled WGS sequence"/>
</dbReference>
<keyword evidence="2 5" id="KW-1133">Transmembrane helix</keyword>
<feature type="transmembrane region" description="Helical" evidence="5">
    <location>
        <begin position="159"/>
        <end position="178"/>
    </location>
</feature>
<dbReference type="GO" id="GO:0005886">
    <property type="term" value="C:plasma membrane"/>
    <property type="evidence" value="ECO:0007669"/>
    <property type="project" value="TreeGrafter"/>
</dbReference>
<sequence>MRKALLSLIALFSSCIILYLGIGLMNILVPSRMGLEGISTDTIGMVLSMYFVGMLTGAVYSKQLVKRVGHIRVFAGSLAIEAICILAFTLDANALLWGILRVLLGFSHACLLTAMESWLSDSATEETRGKILAVYNACIMGGLFCGQFLMGVAEPSDNTLFVLVGILFCMATLPVLFSRSQGPVIETVAPMSIISLYKISPLGVVTCLTSGAVYSALFNLLPVFAAEYHISGFQLSLFMGCAILGAFSMQFPVGALSDRLDRRTILLGLLLLSSVLGVAIIPLAAMHMMTGIFILCGLTSGMVACYYPLSVAEAFDKLKKSEMVSAMGSMLLAFGIGGAIGPYTASLVMSAFGSSSLFYFLAVSQMLLALFTIYRMSVSKALPVEDQEGFVMQGEALTTSVYLDPRTEYTEPEAQLSAEAELAISIAESDPAAAVKLARALTVKNPERGTEVAAAVAKVPGIDVMRLYEVMKEAAPYQILEITQAIVKAKPDLAADLVSRLAEWYPQQVIPVAIEVGRVFPEMRIEMARIAVASAPESATQVAEYYARLIAEERESMRPADREDDTSEADALNMATELWDANPDQALDIAVTVAGSVPESAVAMTEEYMSHYESEADSEETDSTADGASEADESDYHDAVEWVSRLSEAAPEQAMDVAATVVEAVPESMFEVTEQYLSATDEDADDVTDSDSDVAETAVDGSDSDGEQAEPSEQTEEAEDEHQKAIEWLTRMSELSPEMSLNLAVKIVEAVPESARYVAAEVARLLHESYQTDNTGLNDKPASEIQDAVELVNRLREVSPESAEQVAVAVVENIPEAASDVVDAISAGDQSREGEWVDSIDRNSERQVDTRNAGGSDVPSGDDAEKPEKDH</sequence>
<feature type="transmembrane region" description="Helical" evidence="5">
    <location>
        <begin position="73"/>
        <end position="90"/>
    </location>
</feature>
<feature type="transmembrane region" description="Helical" evidence="5">
    <location>
        <begin position="131"/>
        <end position="153"/>
    </location>
</feature>
<keyword evidence="8" id="KW-1185">Reference proteome</keyword>
<dbReference type="InterPro" id="IPR020846">
    <property type="entry name" value="MFS_dom"/>
</dbReference>
<accession>A0A1H9IGP2</accession>
<feature type="transmembrane region" description="Helical" evidence="5">
    <location>
        <begin position="357"/>
        <end position="374"/>
    </location>
</feature>
<feature type="region of interest" description="Disordered" evidence="4">
    <location>
        <begin position="610"/>
        <end position="635"/>
    </location>
</feature>
<dbReference type="RefSeq" id="WP_091358782.1">
    <property type="nucleotide sequence ID" value="NZ_AP025284.1"/>
</dbReference>
<dbReference type="InterPro" id="IPR047200">
    <property type="entry name" value="MFS_YcaD-like"/>
</dbReference>
<dbReference type="InterPro" id="IPR011701">
    <property type="entry name" value="MFS"/>
</dbReference>
<dbReference type="PROSITE" id="PS51257">
    <property type="entry name" value="PROKAR_LIPOPROTEIN"/>
    <property type="match status" value="1"/>
</dbReference>
<name>A0A1H9IGP2_9GAMM</name>
<feature type="domain" description="Major facilitator superfamily (MFS) profile" evidence="6">
    <location>
        <begin position="7"/>
        <end position="380"/>
    </location>
</feature>
<proteinExistence type="predicted"/>
<feature type="transmembrane region" description="Helical" evidence="5">
    <location>
        <begin position="7"/>
        <end position="30"/>
    </location>
</feature>
<protein>
    <submittedName>
        <fullName evidence="7">Predicted arabinose efflux permease, MFS family</fullName>
    </submittedName>
</protein>
<dbReference type="EMBL" id="FOGB01000007">
    <property type="protein sequence ID" value="SEQ73770.1"/>
    <property type="molecule type" value="Genomic_DNA"/>
</dbReference>
<evidence type="ECO:0000256" key="1">
    <source>
        <dbReference type="ARBA" id="ARBA00022692"/>
    </source>
</evidence>
<dbReference type="PANTHER" id="PTHR23521">
    <property type="entry name" value="TRANSPORTER MFS SUPERFAMILY"/>
    <property type="match status" value="1"/>
</dbReference>
<dbReference type="AlphaFoldDB" id="A0A1H9IGP2"/>
<feature type="transmembrane region" description="Helical" evidence="5">
    <location>
        <begin position="291"/>
        <end position="309"/>
    </location>
</feature>
<evidence type="ECO:0000313" key="7">
    <source>
        <dbReference type="EMBL" id="SEQ73770.1"/>
    </source>
</evidence>
<feature type="transmembrane region" description="Helical" evidence="5">
    <location>
        <begin position="330"/>
        <end position="351"/>
    </location>
</feature>
<keyword evidence="3 5" id="KW-0472">Membrane</keyword>
<dbReference type="Gene3D" id="1.20.1250.20">
    <property type="entry name" value="MFS general substrate transporter like domains"/>
    <property type="match status" value="2"/>
</dbReference>
<dbReference type="InterPro" id="IPR036259">
    <property type="entry name" value="MFS_trans_sf"/>
</dbReference>
<feature type="compositionally biased region" description="Acidic residues" evidence="4">
    <location>
        <begin position="680"/>
        <end position="694"/>
    </location>
</feature>
<keyword evidence="1 5" id="KW-0812">Transmembrane</keyword>
<dbReference type="Pfam" id="PF07690">
    <property type="entry name" value="MFS_1"/>
    <property type="match status" value="1"/>
</dbReference>
<gene>
    <name evidence="7" type="ORF">SAMN03080615_02551</name>
</gene>
<organism evidence="7 8">
    <name type="scientific">Amphritea atlantica</name>
    <dbReference type="NCBI Taxonomy" id="355243"/>
    <lineage>
        <taxon>Bacteria</taxon>
        <taxon>Pseudomonadati</taxon>
        <taxon>Pseudomonadota</taxon>
        <taxon>Gammaproteobacteria</taxon>
        <taxon>Oceanospirillales</taxon>
        <taxon>Oceanospirillaceae</taxon>
        <taxon>Amphritea</taxon>
    </lineage>
</organism>
<evidence type="ECO:0000256" key="5">
    <source>
        <dbReference type="SAM" id="Phobius"/>
    </source>
</evidence>
<feature type="transmembrane region" description="Helical" evidence="5">
    <location>
        <begin position="42"/>
        <end position="61"/>
    </location>
</feature>
<dbReference type="CDD" id="cd17477">
    <property type="entry name" value="MFS_YcaD_like"/>
    <property type="match status" value="1"/>
</dbReference>
<feature type="transmembrane region" description="Helical" evidence="5">
    <location>
        <begin position="199"/>
        <end position="221"/>
    </location>
</feature>
<dbReference type="SUPFAM" id="SSF103473">
    <property type="entry name" value="MFS general substrate transporter"/>
    <property type="match status" value="1"/>
</dbReference>
<evidence type="ECO:0000256" key="2">
    <source>
        <dbReference type="ARBA" id="ARBA00022989"/>
    </source>
</evidence>
<feature type="compositionally biased region" description="Acidic residues" evidence="4">
    <location>
        <begin position="615"/>
        <end position="633"/>
    </location>
</feature>
<feature type="region of interest" description="Disordered" evidence="4">
    <location>
        <begin position="679"/>
        <end position="722"/>
    </location>
</feature>
<evidence type="ECO:0000259" key="6">
    <source>
        <dbReference type="PROSITE" id="PS50850"/>
    </source>
</evidence>
<dbReference type="GO" id="GO:0022857">
    <property type="term" value="F:transmembrane transporter activity"/>
    <property type="evidence" value="ECO:0007669"/>
    <property type="project" value="InterPro"/>
</dbReference>
<dbReference type="PANTHER" id="PTHR23521:SF3">
    <property type="entry name" value="MFS TRANSPORTER"/>
    <property type="match status" value="1"/>
</dbReference>
<feature type="transmembrane region" description="Helical" evidence="5">
    <location>
        <begin position="233"/>
        <end position="253"/>
    </location>
</feature>
<feature type="compositionally biased region" description="Basic and acidic residues" evidence="4">
    <location>
        <begin position="830"/>
        <end position="849"/>
    </location>
</feature>
<evidence type="ECO:0000256" key="4">
    <source>
        <dbReference type="SAM" id="MobiDB-lite"/>
    </source>
</evidence>
<feature type="compositionally biased region" description="Acidic residues" evidence="4">
    <location>
        <begin position="702"/>
        <end position="720"/>
    </location>
</feature>